<feature type="non-terminal residue" evidence="2">
    <location>
        <position position="202"/>
    </location>
</feature>
<dbReference type="InterPro" id="IPR000477">
    <property type="entry name" value="RT_dom"/>
</dbReference>
<dbReference type="EMBL" id="GBHO01002446">
    <property type="protein sequence ID" value="JAG41158.1"/>
    <property type="molecule type" value="Transcribed_RNA"/>
</dbReference>
<reference evidence="2" key="1">
    <citation type="journal article" date="2014" name="PLoS ONE">
        <title>Transcriptome-Based Identification of ABC Transporters in the Western Tarnished Plant Bug Lygus hesperus.</title>
        <authorList>
            <person name="Hull J.J."/>
            <person name="Chaney K."/>
            <person name="Geib S.M."/>
            <person name="Fabrick J.A."/>
            <person name="Brent C.S."/>
            <person name="Walsh D."/>
            <person name="Lavine L.C."/>
        </authorList>
    </citation>
    <scope>NUCLEOTIDE SEQUENCE</scope>
</reference>
<gene>
    <name evidence="2" type="ORF">CM83_103993</name>
</gene>
<name>A0A0A9ZCU9_LYGHE</name>
<accession>A0A0A9ZCU9</accession>
<dbReference type="PROSITE" id="PS50878">
    <property type="entry name" value="RT_POL"/>
    <property type="match status" value="1"/>
</dbReference>
<protein>
    <submittedName>
        <fullName evidence="2">Putative RNA-directed DNA polymerase from transposon X-element</fullName>
    </submittedName>
</protein>
<keyword evidence="2" id="KW-0548">Nucleotidyltransferase</keyword>
<feature type="non-terminal residue" evidence="2">
    <location>
        <position position="1"/>
    </location>
</feature>
<feature type="domain" description="Reverse transcriptase" evidence="1">
    <location>
        <begin position="1"/>
        <end position="117"/>
    </location>
</feature>
<dbReference type="GO" id="GO:0003964">
    <property type="term" value="F:RNA-directed DNA polymerase activity"/>
    <property type="evidence" value="ECO:0007669"/>
    <property type="project" value="UniProtKB-KW"/>
</dbReference>
<organism evidence="2">
    <name type="scientific">Lygus hesperus</name>
    <name type="common">Western plant bug</name>
    <dbReference type="NCBI Taxonomy" id="30085"/>
    <lineage>
        <taxon>Eukaryota</taxon>
        <taxon>Metazoa</taxon>
        <taxon>Ecdysozoa</taxon>
        <taxon>Arthropoda</taxon>
        <taxon>Hexapoda</taxon>
        <taxon>Insecta</taxon>
        <taxon>Pterygota</taxon>
        <taxon>Neoptera</taxon>
        <taxon>Paraneoptera</taxon>
        <taxon>Hemiptera</taxon>
        <taxon>Heteroptera</taxon>
        <taxon>Panheteroptera</taxon>
        <taxon>Cimicomorpha</taxon>
        <taxon>Miridae</taxon>
        <taxon>Mirini</taxon>
        <taxon>Lygus</taxon>
    </lineage>
</organism>
<dbReference type="Pfam" id="PF00078">
    <property type="entry name" value="RVT_1"/>
    <property type="match status" value="1"/>
</dbReference>
<evidence type="ECO:0000313" key="2">
    <source>
        <dbReference type="EMBL" id="JAG41158.1"/>
    </source>
</evidence>
<dbReference type="InterPro" id="IPR052560">
    <property type="entry name" value="RdDP_mobile_element"/>
</dbReference>
<sequence length="202" mass="22730">IRIKFQGKIVRERRTSRGLAQGAVLSPICFAIYTRTINSICGPRVRSLQYADDKTLYAVEESDQETVDVLEETIHQLKPWLLNLGLNLSSSKSSTIAFTRRRRAIRANSIEFDGIEVPNVRVCRILGLYLDTGMTWKAHIQHVEGSCEKGINLLRSVAQTNFGADPKTALLLYTHLIRSKMDYGCFLFGDAANTNLKKLDVI</sequence>
<proteinExistence type="predicted"/>
<dbReference type="PANTHER" id="PTHR36688:SF1">
    <property type="entry name" value="ENDONUCLEASE_EXONUCLEASE_PHOSPHATASE DOMAIN-CONTAINING PROTEIN"/>
    <property type="match status" value="1"/>
</dbReference>
<dbReference type="AlphaFoldDB" id="A0A0A9ZCU9"/>
<reference evidence="2" key="2">
    <citation type="submission" date="2014-07" db="EMBL/GenBank/DDBJ databases">
        <authorList>
            <person name="Hull J."/>
        </authorList>
    </citation>
    <scope>NUCLEOTIDE SEQUENCE</scope>
</reference>
<keyword evidence="2" id="KW-0695">RNA-directed DNA polymerase</keyword>
<keyword evidence="2" id="KW-0808">Transferase</keyword>
<dbReference type="PANTHER" id="PTHR36688">
    <property type="entry name" value="ENDO/EXONUCLEASE/PHOSPHATASE DOMAIN-CONTAINING PROTEIN"/>
    <property type="match status" value="1"/>
</dbReference>
<evidence type="ECO:0000259" key="1">
    <source>
        <dbReference type="PROSITE" id="PS50878"/>
    </source>
</evidence>